<dbReference type="PANTHER" id="PTHR24366:SF96">
    <property type="entry name" value="LEUCINE RICH REPEAT CONTAINING 53"/>
    <property type="match status" value="1"/>
</dbReference>
<dbReference type="Proteomes" id="UP000596742">
    <property type="component" value="Unassembled WGS sequence"/>
</dbReference>
<keyword evidence="8" id="KW-1185">Reference proteome</keyword>
<reference evidence="7" key="1">
    <citation type="submission" date="2018-11" db="EMBL/GenBank/DDBJ databases">
        <authorList>
            <person name="Alioto T."/>
            <person name="Alioto T."/>
        </authorList>
    </citation>
    <scope>NUCLEOTIDE SEQUENCE</scope>
</reference>
<sequence length="724" mass="84497">MDLTKTFLIILSQILLCEGSYRYWSPDGVKDLLCQEYCFSEPTTIRTNHCCACKAKPIWELSFTNTSYHQLDLEIFDVQFQRTKLFSDNNSTYFSFEFEAGKLEKFPKNYCEFNIVKIDVTSNKFREIVNLNCLLNLDTLIMAKNIITHLSNYSFVGMDKLRVLDLSFNRIQTMDLNILTSNGVLSYNFESNEFLDIDTSNIVAPNKTMCKVIYRNNKVQDIEVTNNLNYKLETGTICNDVDFSGMNTSPNVLIGAMGDIETNKILKHVPCGTYMYRGSGFICDCEFVEFFALSFSDINRLCNKSLSEYYCQTPISLFNISINVVYSDKNLIDQMTCDLKDLCHSIESVCECTCISQPSQKRLIVDCSNQSCTDLPQKVPDTKHGITLKMNRNNVQSLNAKDYFHRITLLDLTENPVKIINSDIASLSNNPEVIVTLYDHELQTLPKSIQKLHPDMFRFGTNGIICDCENRWIGEWRKFKKAKKMYPLVCSNYNNALIEDMVSQIKGCKDEEFDYFSKIIFPILLLFMLMGFIVFYRQLFVYNILLLKRRFAKRKRQNPNFWEFDVYLSFDDDNDNVRVFVLQTLEPMLRKHNLRTYCPCRDDLIGSHTEENVISNIRKCKYVLIIQSNDMYNSDVRSSTFIIKRLEYKLAWHLFIDETIEKILVVSFDSPDFDKFQYKKSKALNRFAMGFIVTNRKLSFKQKLLDTFNKPISNKRNNRKGRRK</sequence>
<dbReference type="InterPro" id="IPR035897">
    <property type="entry name" value="Toll_tir_struct_dom_sf"/>
</dbReference>
<accession>A0A8B6DRZ7</accession>
<dbReference type="OrthoDB" id="6156625at2759"/>
<dbReference type="PROSITE" id="PS50104">
    <property type="entry name" value="TIR"/>
    <property type="match status" value="1"/>
</dbReference>
<feature type="domain" description="TIR" evidence="6">
    <location>
        <begin position="562"/>
        <end position="684"/>
    </location>
</feature>
<dbReference type="Gene3D" id="3.40.50.10140">
    <property type="entry name" value="Toll/interleukin-1 receptor homology (TIR) domain"/>
    <property type="match status" value="1"/>
</dbReference>
<comment type="similarity">
    <text evidence="1">Belongs to the Toll-like receptor family.</text>
</comment>
<dbReference type="SUPFAM" id="SSF52200">
    <property type="entry name" value="Toll/Interleukin receptor TIR domain"/>
    <property type="match status" value="1"/>
</dbReference>
<evidence type="ECO:0000313" key="7">
    <source>
        <dbReference type="EMBL" id="VDI23389.1"/>
    </source>
</evidence>
<dbReference type="Gene3D" id="3.80.10.10">
    <property type="entry name" value="Ribonuclease Inhibitor"/>
    <property type="match status" value="2"/>
</dbReference>
<evidence type="ECO:0000259" key="6">
    <source>
        <dbReference type="PROSITE" id="PS50104"/>
    </source>
</evidence>
<evidence type="ECO:0000256" key="5">
    <source>
        <dbReference type="SAM" id="SignalP"/>
    </source>
</evidence>
<dbReference type="EMBL" id="UYJE01003921">
    <property type="protein sequence ID" value="VDI23389.1"/>
    <property type="molecule type" value="Genomic_DNA"/>
</dbReference>
<comment type="caution">
    <text evidence="7">The sequence shown here is derived from an EMBL/GenBank/DDBJ whole genome shotgun (WGS) entry which is preliminary data.</text>
</comment>
<dbReference type="InterPro" id="IPR032675">
    <property type="entry name" value="LRR_dom_sf"/>
</dbReference>
<proteinExistence type="inferred from homology"/>
<feature type="chain" id="PRO_5033056622" description="TIR domain-containing protein" evidence="5">
    <location>
        <begin position="20"/>
        <end position="724"/>
    </location>
</feature>
<organism evidence="7 8">
    <name type="scientific">Mytilus galloprovincialis</name>
    <name type="common">Mediterranean mussel</name>
    <dbReference type="NCBI Taxonomy" id="29158"/>
    <lineage>
        <taxon>Eukaryota</taxon>
        <taxon>Metazoa</taxon>
        <taxon>Spiralia</taxon>
        <taxon>Lophotrochozoa</taxon>
        <taxon>Mollusca</taxon>
        <taxon>Bivalvia</taxon>
        <taxon>Autobranchia</taxon>
        <taxon>Pteriomorphia</taxon>
        <taxon>Mytilida</taxon>
        <taxon>Mytiloidea</taxon>
        <taxon>Mytilidae</taxon>
        <taxon>Mytilinae</taxon>
        <taxon>Mytilus</taxon>
    </lineage>
</organism>
<evidence type="ECO:0000313" key="8">
    <source>
        <dbReference type="Proteomes" id="UP000596742"/>
    </source>
</evidence>
<keyword evidence="4" id="KW-0472">Membrane</keyword>
<dbReference type="InterPro" id="IPR001611">
    <property type="entry name" value="Leu-rich_rpt"/>
</dbReference>
<keyword evidence="5" id="KW-0732">Signal</keyword>
<keyword evidence="4" id="KW-1133">Transmembrane helix</keyword>
<evidence type="ECO:0000256" key="2">
    <source>
        <dbReference type="ARBA" id="ARBA00022614"/>
    </source>
</evidence>
<feature type="signal peptide" evidence="5">
    <location>
        <begin position="1"/>
        <end position="19"/>
    </location>
</feature>
<feature type="transmembrane region" description="Helical" evidence="4">
    <location>
        <begin position="519"/>
        <end position="547"/>
    </location>
</feature>
<dbReference type="AlphaFoldDB" id="A0A8B6DRZ7"/>
<dbReference type="PANTHER" id="PTHR24366">
    <property type="entry name" value="IG(IMMUNOGLOBULIN) AND LRR(LEUCINE RICH REPEAT) DOMAINS"/>
    <property type="match status" value="1"/>
</dbReference>
<dbReference type="SUPFAM" id="SSF52058">
    <property type="entry name" value="L domain-like"/>
    <property type="match status" value="2"/>
</dbReference>
<dbReference type="InterPro" id="IPR000157">
    <property type="entry name" value="TIR_dom"/>
</dbReference>
<keyword evidence="3" id="KW-0677">Repeat</keyword>
<keyword evidence="4" id="KW-0812">Transmembrane</keyword>
<dbReference type="GO" id="GO:0007165">
    <property type="term" value="P:signal transduction"/>
    <property type="evidence" value="ECO:0007669"/>
    <property type="project" value="InterPro"/>
</dbReference>
<dbReference type="PROSITE" id="PS51450">
    <property type="entry name" value="LRR"/>
    <property type="match status" value="1"/>
</dbReference>
<name>A0A8B6DRZ7_MYTGA</name>
<evidence type="ECO:0000256" key="4">
    <source>
        <dbReference type="SAM" id="Phobius"/>
    </source>
</evidence>
<gene>
    <name evidence="7" type="ORF">MGAL_10B001855</name>
</gene>
<evidence type="ECO:0000256" key="3">
    <source>
        <dbReference type="ARBA" id="ARBA00022737"/>
    </source>
</evidence>
<evidence type="ECO:0000256" key="1">
    <source>
        <dbReference type="ARBA" id="ARBA00009634"/>
    </source>
</evidence>
<protein>
    <recommendedName>
        <fullName evidence="6">TIR domain-containing protein</fullName>
    </recommendedName>
</protein>
<keyword evidence="2" id="KW-0433">Leucine-rich repeat</keyword>